<dbReference type="EMBL" id="KZ858975">
    <property type="protein sequence ID" value="RDW26659.1"/>
    <property type="molecule type" value="Genomic_DNA"/>
</dbReference>
<evidence type="ECO:0000313" key="2">
    <source>
        <dbReference type="Proteomes" id="UP000256601"/>
    </source>
</evidence>
<name>A0A371C8Q4_YARLL</name>
<gene>
    <name evidence="1" type="ORF">B0I71DRAFT_130439</name>
</gene>
<sequence length="106" mass="12334">MMIPRLQWAGRLVPTVLQACPSLSIFWNIPRCFVTLLRWCSFMTITPSKKQAEFERTMVTVCTIQYARSLNRNRPYQTATYPRTRMGLPQTWSVYSLTGTQSHTTI</sequence>
<reference evidence="1 2" key="1">
    <citation type="submission" date="2018-07" db="EMBL/GenBank/DDBJ databases">
        <title>Draft Genome Assemblies for Five Robust Yarrowia lipolytica Strains Exhibiting High Lipid Production and Pentose Sugar Utilization and Sugar Alcohol Secretion from Undetoxified Lignocellulosic Biomass Hydrolysates.</title>
        <authorList>
            <consortium name="DOE Joint Genome Institute"/>
            <person name="Walker C."/>
            <person name="Ryu S."/>
            <person name="Na H."/>
            <person name="Zane M."/>
            <person name="LaButti K."/>
            <person name="Lipzen A."/>
            <person name="Haridas S."/>
            <person name="Barry K."/>
            <person name="Grigoriev I.V."/>
            <person name="Quarterman J."/>
            <person name="Slininger P."/>
            <person name="Dien B."/>
            <person name="Trinh C.T."/>
        </authorList>
    </citation>
    <scope>NUCLEOTIDE SEQUENCE [LARGE SCALE GENOMIC DNA]</scope>
    <source>
        <strain evidence="1 2">YB392</strain>
    </source>
</reference>
<organism evidence="1 2">
    <name type="scientific">Yarrowia lipolytica</name>
    <name type="common">Candida lipolytica</name>
    <dbReference type="NCBI Taxonomy" id="4952"/>
    <lineage>
        <taxon>Eukaryota</taxon>
        <taxon>Fungi</taxon>
        <taxon>Dikarya</taxon>
        <taxon>Ascomycota</taxon>
        <taxon>Saccharomycotina</taxon>
        <taxon>Dipodascomycetes</taxon>
        <taxon>Dipodascales</taxon>
        <taxon>Dipodascales incertae sedis</taxon>
        <taxon>Yarrowia</taxon>
    </lineage>
</organism>
<accession>A0A371C8Q4</accession>
<protein>
    <submittedName>
        <fullName evidence="1">Uncharacterized protein</fullName>
    </submittedName>
</protein>
<dbReference type="Proteomes" id="UP000256601">
    <property type="component" value="Unassembled WGS sequence"/>
</dbReference>
<evidence type="ECO:0000313" key="1">
    <source>
        <dbReference type="EMBL" id="RDW26659.1"/>
    </source>
</evidence>
<proteinExistence type="predicted"/>
<dbReference type="AlphaFoldDB" id="A0A371C8Q4"/>